<organism evidence="2">
    <name type="scientific">Hexamita inflata</name>
    <dbReference type="NCBI Taxonomy" id="28002"/>
    <lineage>
        <taxon>Eukaryota</taxon>
        <taxon>Metamonada</taxon>
        <taxon>Diplomonadida</taxon>
        <taxon>Hexamitidae</taxon>
        <taxon>Hexamitinae</taxon>
        <taxon>Hexamita</taxon>
    </lineage>
</organism>
<name>A0AA86NB18_9EUKA</name>
<evidence type="ECO:0000313" key="2">
    <source>
        <dbReference type="EMBL" id="CAI9916103.1"/>
    </source>
</evidence>
<dbReference type="Pfam" id="PF13921">
    <property type="entry name" value="Myb_DNA-bind_6"/>
    <property type="match status" value="1"/>
</dbReference>
<dbReference type="GO" id="GO:0003677">
    <property type="term" value="F:DNA binding"/>
    <property type="evidence" value="ECO:0007669"/>
    <property type="project" value="UniProtKB-KW"/>
</dbReference>
<gene>
    <name evidence="2" type="ORF">HINF_LOCUS3748</name>
    <name evidence="3" type="ORF">HINF_LOCUS74377</name>
</gene>
<reference evidence="3 4" key="2">
    <citation type="submission" date="2024-07" db="EMBL/GenBank/DDBJ databases">
        <authorList>
            <person name="Akdeniz Z."/>
        </authorList>
    </citation>
    <scope>NUCLEOTIDE SEQUENCE [LARGE SCALE GENOMIC DNA]</scope>
</reference>
<keyword evidence="4" id="KW-1185">Reference proteome</keyword>
<dbReference type="CDD" id="cd00167">
    <property type="entry name" value="SANT"/>
    <property type="match status" value="1"/>
</dbReference>
<sequence length="158" mass="18919">MRQQWQSSEKQLLCTLVAENTQNARVNWKNVASAFDNRTPTQCKLQFRNVLQTCPRVNFVWSEQIEFELFVLVKFFGKKWTFLQQNYFSDLNPEQIRVKFYELNRKQLLQCEFERKNGADFEEKVVQMALGRIQGSKNAETQERILTDVLMQIQRKKE</sequence>
<evidence type="ECO:0000313" key="3">
    <source>
        <dbReference type="EMBL" id="CAL6107214.1"/>
    </source>
</evidence>
<proteinExistence type="predicted"/>
<dbReference type="EMBL" id="CATOUU010000092">
    <property type="protein sequence ID" value="CAI9916103.1"/>
    <property type="molecule type" value="Genomic_DNA"/>
</dbReference>
<dbReference type="Gene3D" id="1.10.10.60">
    <property type="entry name" value="Homeodomain-like"/>
    <property type="match status" value="1"/>
</dbReference>
<reference evidence="2" key="1">
    <citation type="submission" date="2023-06" db="EMBL/GenBank/DDBJ databases">
        <authorList>
            <person name="Kurt Z."/>
        </authorList>
    </citation>
    <scope>NUCLEOTIDE SEQUENCE</scope>
</reference>
<comment type="caution">
    <text evidence="2">The sequence shown here is derived from an EMBL/GenBank/DDBJ whole genome shotgun (WGS) entry which is preliminary data.</text>
</comment>
<keyword evidence="2" id="KW-0238">DNA-binding</keyword>
<dbReference type="InterPro" id="IPR001005">
    <property type="entry name" value="SANT/Myb"/>
</dbReference>
<dbReference type="PROSITE" id="PS50090">
    <property type="entry name" value="MYB_LIKE"/>
    <property type="match status" value="1"/>
</dbReference>
<dbReference type="SUPFAM" id="SSF46689">
    <property type="entry name" value="Homeodomain-like"/>
    <property type="match status" value="1"/>
</dbReference>
<evidence type="ECO:0000313" key="4">
    <source>
        <dbReference type="Proteomes" id="UP001642409"/>
    </source>
</evidence>
<dbReference type="EMBL" id="CAXDID020000631">
    <property type="protein sequence ID" value="CAL6107214.1"/>
    <property type="molecule type" value="Genomic_DNA"/>
</dbReference>
<protein>
    <submittedName>
        <fullName evidence="2">Myb-like DNA-binding domain-containing protein</fullName>
    </submittedName>
    <submittedName>
        <fullName evidence="3">Myb-like_DNA-binding domain-containing protein</fullName>
    </submittedName>
</protein>
<dbReference type="Proteomes" id="UP001642409">
    <property type="component" value="Unassembled WGS sequence"/>
</dbReference>
<feature type="domain" description="Myb-like" evidence="1">
    <location>
        <begin position="1"/>
        <end position="51"/>
    </location>
</feature>
<dbReference type="AlphaFoldDB" id="A0AA86NB18"/>
<dbReference type="SMART" id="SM00717">
    <property type="entry name" value="SANT"/>
    <property type="match status" value="2"/>
</dbReference>
<accession>A0AA86NB18</accession>
<evidence type="ECO:0000259" key="1">
    <source>
        <dbReference type="PROSITE" id="PS50090"/>
    </source>
</evidence>
<dbReference type="InterPro" id="IPR009057">
    <property type="entry name" value="Homeodomain-like_sf"/>
</dbReference>